<dbReference type="PANTHER" id="PTHR10333">
    <property type="entry name" value="INHIBITOR OF GROWTH PROTEIN"/>
    <property type="match status" value="1"/>
</dbReference>
<dbReference type="InterPro" id="IPR011011">
    <property type="entry name" value="Znf_FYVE_PHD"/>
</dbReference>
<feature type="region of interest" description="Disordered" evidence="9">
    <location>
        <begin position="224"/>
        <end position="336"/>
    </location>
</feature>
<protein>
    <recommendedName>
        <fullName evidence="14">Inhibitor of growth protein N-terminal histone-binding domain-containing protein</fullName>
    </recommendedName>
</protein>
<dbReference type="SMART" id="SM01408">
    <property type="entry name" value="ING"/>
    <property type="match status" value="1"/>
</dbReference>
<dbReference type="Pfam" id="PF12998">
    <property type="entry name" value="ING"/>
    <property type="match status" value="1"/>
</dbReference>
<dbReference type="SUPFAM" id="SSF57903">
    <property type="entry name" value="FYVE/PHD zinc finger"/>
    <property type="match status" value="1"/>
</dbReference>
<evidence type="ECO:0000256" key="1">
    <source>
        <dbReference type="ARBA" id="ARBA00004123"/>
    </source>
</evidence>
<keyword evidence="7" id="KW-0539">Nucleus</keyword>
<feature type="site" description="Histone H3K4me3 binding" evidence="8">
    <location>
        <position position="671"/>
    </location>
</feature>
<evidence type="ECO:0000256" key="3">
    <source>
        <dbReference type="ARBA" id="ARBA00022723"/>
    </source>
</evidence>
<feature type="site" description="Histone H3K4me3 binding" evidence="8">
    <location>
        <position position="686"/>
    </location>
</feature>
<comment type="subcellular location">
    <subcellularLocation>
        <location evidence="1">Nucleus</location>
    </subcellularLocation>
</comment>
<dbReference type="CDD" id="cd15505">
    <property type="entry name" value="PHD_ING"/>
    <property type="match status" value="1"/>
</dbReference>
<keyword evidence="4" id="KW-0863">Zinc-finger</keyword>
<dbReference type="GO" id="GO:0006325">
    <property type="term" value="P:chromatin organization"/>
    <property type="evidence" value="ECO:0007669"/>
    <property type="project" value="UniProtKB-KW"/>
</dbReference>
<keyword evidence="3" id="KW-0479">Metal-binding</keyword>
<accession>A0AA43QSM6</accession>
<reference evidence="12" key="1">
    <citation type="journal article" date="2023" name="Genome Biol. Evol.">
        <title>First Whole Genome Sequence and Flow Cytometry Genome Size Data for the Lichen-Forming Fungus Ramalina farinacea (Ascomycota).</title>
        <authorList>
            <person name="Llewellyn T."/>
            <person name="Mian S."/>
            <person name="Hill R."/>
            <person name="Leitch I.J."/>
            <person name="Gaya E."/>
        </authorList>
    </citation>
    <scope>NUCLEOTIDE SEQUENCE</scope>
    <source>
        <strain evidence="12">LIQ254RAFAR</strain>
    </source>
</reference>
<evidence type="ECO:0000256" key="2">
    <source>
        <dbReference type="ARBA" id="ARBA00010210"/>
    </source>
</evidence>
<feature type="compositionally biased region" description="Low complexity" evidence="9">
    <location>
        <begin position="413"/>
        <end position="422"/>
    </location>
</feature>
<feature type="compositionally biased region" description="Low complexity" evidence="9">
    <location>
        <begin position="446"/>
        <end position="461"/>
    </location>
</feature>
<gene>
    <name evidence="12" type="ORF">OHK93_003112</name>
</gene>
<evidence type="ECO:0000256" key="5">
    <source>
        <dbReference type="ARBA" id="ARBA00022833"/>
    </source>
</evidence>
<dbReference type="AlphaFoldDB" id="A0AA43QSM6"/>
<evidence type="ECO:0000313" key="13">
    <source>
        <dbReference type="Proteomes" id="UP001161017"/>
    </source>
</evidence>
<comment type="similarity">
    <text evidence="2">Belongs to the ING family.</text>
</comment>
<dbReference type="GO" id="GO:0033698">
    <property type="term" value="C:Rpd3L complex"/>
    <property type="evidence" value="ECO:0007669"/>
    <property type="project" value="TreeGrafter"/>
</dbReference>
<feature type="region of interest" description="Disordered" evidence="9">
    <location>
        <begin position="1"/>
        <end position="25"/>
    </location>
</feature>
<feature type="compositionally biased region" description="Polar residues" evidence="9">
    <location>
        <begin position="357"/>
        <end position="372"/>
    </location>
</feature>
<evidence type="ECO:0000259" key="11">
    <source>
        <dbReference type="SMART" id="SM01408"/>
    </source>
</evidence>
<evidence type="ECO:0008006" key="14">
    <source>
        <dbReference type="Google" id="ProtNLM"/>
    </source>
</evidence>
<name>A0AA43QSM6_9LECA</name>
<sequence>MTEPSGPSNRRQPIRQTRTNPSRVSTNATLALNTIGDPPDGANEETPGFYPAITHFTDAITALPKELIRHFQMLKEVDAKVYGPEENLGRLLSAGLKAPVPKSVDPTIEIEPLPGLESPELKHPRFARRAHFLDVRRELAGLLMTLDEKTHVMNTAHDALEKQLKRCQSSFPHIEDEISEEARLGSMTHWAYNSEKPTEKKGMMAGERTRRAANHAAAVEIDASAMRSESRREAVPSRKSRLQNLVDSDFDESRTYAGRKTQNGNKSRRVPDGLGISNVAVPNNKRRKVEQPPSGGFPMGRSMSSVYASGARGSSPAIDSKKKARGGGAVATSNGKKKYVPSLRDLIRSADKAYRANGNTPSLNSPSASSPVVGTFPPSKDHNGRSPALSTAQRNTSSRTQQALNHPRPTQLSRNRSSSTTNSHRRASAANGNGNTDNHTALPNHSSTSLDKLSTLTGKSTGDVRTTMRESLNAKGEHMVEDTSIGNDGSTDMRGALVVGGSADQPRENGTAPPTTSNNTSTSSRTIRPDRPPSISLSTRGSNGHNNNTTTSTKSKTATPVTATFSSTESKQQDQQRPSRPPRGGIDLPAKRSHKKGAGIQAQLAAAAAAAAKGGTSKSSSGGGGGVGEVPELDEDNKMDGVEMVGGEEERGEGGDGEGSGDGGGGEEPRYCYCGDVSYGEMVGCDADDCAREWFHLSCVGLSRAPAKTGGGDDDEQRQRGDGTQVCIWYMGR</sequence>
<feature type="compositionally biased region" description="Polar residues" evidence="9">
    <location>
        <begin position="388"/>
        <end position="412"/>
    </location>
</feature>
<evidence type="ECO:0000256" key="9">
    <source>
        <dbReference type="SAM" id="MobiDB-lite"/>
    </source>
</evidence>
<evidence type="ECO:0000256" key="4">
    <source>
        <dbReference type="ARBA" id="ARBA00022771"/>
    </source>
</evidence>
<feature type="site" description="Histone H3K4me3 binding" evidence="8">
    <location>
        <position position="694"/>
    </location>
</feature>
<feature type="compositionally biased region" description="Polar residues" evidence="9">
    <location>
        <begin position="431"/>
        <end position="445"/>
    </location>
</feature>
<feature type="compositionally biased region" description="Gly residues" evidence="9">
    <location>
        <begin position="657"/>
        <end position="666"/>
    </location>
</feature>
<feature type="domain" description="Zinc finger PHD-type" evidence="10">
    <location>
        <begin position="671"/>
        <end position="731"/>
    </location>
</feature>
<dbReference type="GO" id="GO:0070210">
    <property type="term" value="C:Rpd3L-Expanded complex"/>
    <property type="evidence" value="ECO:0007669"/>
    <property type="project" value="TreeGrafter"/>
</dbReference>
<dbReference type="Proteomes" id="UP001161017">
    <property type="component" value="Unassembled WGS sequence"/>
</dbReference>
<keyword evidence="5" id="KW-0862">Zinc</keyword>
<evidence type="ECO:0000313" key="12">
    <source>
        <dbReference type="EMBL" id="MDI1491901.1"/>
    </source>
</evidence>
<keyword evidence="6" id="KW-0156">Chromatin regulator</keyword>
<dbReference type="InterPro" id="IPR024610">
    <property type="entry name" value="ING_N_histone-binding"/>
</dbReference>
<keyword evidence="13" id="KW-1185">Reference proteome</keyword>
<dbReference type="GO" id="GO:0008270">
    <property type="term" value="F:zinc ion binding"/>
    <property type="evidence" value="ECO:0007669"/>
    <property type="project" value="UniProtKB-KW"/>
</dbReference>
<evidence type="ECO:0000256" key="6">
    <source>
        <dbReference type="ARBA" id="ARBA00022853"/>
    </source>
</evidence>
<dbReference type="InterPro" id="IPR028651">
    <property type="entry name" value="ING_fam"/>
</dbReference>
<dbReference type="EMBL" id="JAPUFD010000016">
    <property type="protein sequence ID" value="MDI1491901.1"/>
    <property type="molecule type" value="Genomic_DNA"/>
</dbReference>
<dbReference type="InterPro" id="IPR001965">
    <property type="entry name" value="Znf_PHD"/>
</dbReference>
<evidence type="ECO:0000256" key="7">
    <source>
        <dbReference type="ARBA" id="ARBA00023242"/>
    </source>
</evidence>
<dbReference type="Gene3D" id="6.10.140.1740">
    <property type="match status" value="1"/>
</dbReference>
<organism evidence="12 13">
    <name type="scientific">Ramalina farinacea</name>
    <dbReference type="NCBI Taxonomy" id="258253"/>
    <lineage>
        <taxon>Eukaryota</taxon>
        <taxon>Fungi</taxon>
        <taxon>Dikarya</taxon>
        <taxon>Ascomycota</taxon>
        <taxon>Pezizomycotina</taxon>
        <taxon>Lecanoromycetes</taxon>
        <taxon>OSLEUM clade</taxon>
        <taxon>Lecanoromycetidae</taxon>
        <taxon>Lecanorales</taxon>
        <taxon>Lecanorineae</taxon>
        <taxon>Ramalinaceae</taxon>
        <taxon>Ramalina</taxon>
    </lineage>
</organism>
<evidence type="ECO:0000259" key="10">
    <source>
        <dbReference type="SMART" id="SM00249"/>
    </source>
</evidence>
<dbReference type="GO" id="GO:0006355">
    <property type="term" value="P:regulation of DNA-templated transcription"/>
    <property type="evidence" value="ECO:0007669"/>
    <property type="project" value="TreeGrafter"/>
</dbReference>
<feature type="compositionally biased region" description="Low complexity" evidence="9">
    <location>
        <begin position="538"/>
        <end position="564"/>
    </location>
</feature>
<feature type="region of interest" description="Disordered" evidence="9">
    <location>
        <begin position="355"/>
        <end position="602"/>
    </location>
</feature>
<feature type="compositionally biased region" description="Low complexity" evidence="9">
    <location>
        <begin position="515"/>
        <end position="524"/>
    </location>
</feature>
<feature type="region of interest" description="Disordered" evidence="9">
    <location>
        <begin position="614"/>
        <end position="667"/>
    </location>
</feature>
<proteinExistence type="inferred from homology"/>
<feature type="site" description="Histone H3K4me3 binding" evidence="8">
    <location>
        <position position="682"/>
    </location>
</feature>
<feature type="domain" description="Inhibitor of growth protein N-terminal histone-binding" evidence="11">
    <location>
        <begin position="52"/>
        <end position="174"/>
    </location>
</feature>
<evidence type="ECO:0000256" key="8">
    <source>
        <dbReference type="PIRSR" id="PIRSR628651-50"/>
    </source>
</evidence>
<dbReference type="PANTHER" id="PTHR10333:SF42">
    <property type="entry name" value="INHIBITOR OF GROWTH PROTEIN 5"/>
    <property type="match status" value="1"/>
</dbReference>
<dbReference type="InterPro" id="IPR013083">
    <property type="entry name" value="Znf_RING/FYVE/PHD"/>
</dbReference>
<dbReference type="SMART" id="SM00249">
    <property type="entry name" value="PHD"/>
    <property type="match status" value="1"/>
</dbReference>
<comment type="caution">
    <text evidence="12">The sequence shown here is derived from an EMBL/GenBank/DDBJ whole genome shotgun (WGS) entry which is preliminary data.</text>
</comment>
<dbReference type="Gene3D" id="3.30.40.10">
    <property type="entry name" value="Zinc/RING finger domain, C3HC4 (zinc finger)"/>
    <property type="match status" value="1"/>
</dbReference>